<evidence type="ECO:0000313" key="4">
    <source>
        <dbReference type="Proteomes" id="UP000276899"/>
    </source>
</evidence>
<dbReference type="InterPro" id="IPR027417">
    <property type="entry name" value="P-loop_NTPase"/>
</dbReference>
<feature type="domain" description="ATPase AAA-type core" evidence="2">
    <location>
        <begin position="228"/>
        <end position="338"/>
    </location>
</feature>
<evidence type="ECO:0000259" key="2">
    <source>
        <dbReference type="Pfam" id="PF13304"/>
    </source>
</evidence>
<dbReference type="Pfam" id="PF13304">
    <property type="entry name" value="AAA_21"/>
    <property type="match status" value="2"/>
</dbReference>
<dbReference type="InterPro" id="IPR003959">
    <property type="entry name" value="ATPase_AAA_core"/>
</dbReference>
<dbReference type="SUPFAM" id="SSF52540">
    <property type="entry name" value="P-loop containing nucleoside triphosphate hydrolases"/>
    <property type="match status" value="1"/>
</dbReference>
<protein>
    <submittedName>
        <fullName evidence="3">Recombination protein F</fullName>
    </submittedName>
</protein>
<dbReference type="STRING" id="1278298.GCA_000428685_01291"/>
<dbReference type="GO" id="GO:0009432">
    <property type="term" value="P:SOS response"/>
    <property type="evidence" value="ECO:0007669"/>
    <property type="project" value="UniProtKB-KW"/>
</dbReference>
<name>A0A3S4UQ13_9ACTO</name>
<dbReference type="Gene3D" id="3.40.50.300">
    <property type="entry name" value="P-loop containing nucleotide triphosphate hydrolases"/>
    <property type="match status" value="2"/>
</dbReference>
<keyword evidence="1" id="KW-0742">SOS response</keyword>
<dbReference type="GO" id="GO:0006302">
    <property type="term" value="P:double-strand break repair"/>
    <property type="evidence" value="ECO:0007669"/>
    <property type="project" value="TreeGrafter"/>
</dbReference>
<dbReference type="PIRSF" id="PIRSF029347">
    <property type="entry name" value="RecF"/>
    <property type="match status" value="1"/>
</dbReference>
<dbReference type="PANTHER" id="PTHR32182:SF22">
    <property type="entry name" value="ATP-DEPENDENT ENDONUCLEASE, OLD FAMILY-RELATED"/>
    <property type="match status" value="1"/>
</dbReference>
<gene>
    <name evidence="3" type="ORF">NCTC11923_02301</name>
</gene>
<dbReference type="KEGG" id="asla:NCTC11923_02301"/>
<organism evidence="3 4">
    <name type="scientific">Actinomyces slackii</name>
    <dbReference type="NCBI Taxonomy" id="52774"/>
    <lineage>
        <taxon>Bacteria</taxon>
        <taxon>Bacillati</taxon>
        <taxon>Actinomycetota</taxon>
        <taxon>Actinomycetes</taxon>
        <taxon>Actinomycetales</taxon>
        <taxon>Actinomycetaceae</taxon>
        <taxon>Actinomyces</taxon>
    </lineage>
</organism>
<dbReference type="PANTHER" id="PTHR32182">
    <property type="entry name" value="DNA REPLICATION AND REPAIR PROTEIN RECF"/>
    <property type="match status" value="1"/>
</dbReference>
<accession>A0A3S4UQ13</accession>
<reference evidence="3 4" key="1">
    <citation type="submission" date="2018-12" db="EMBL/GenBank/DDBJ databases">
        <authorList>
            <consortium name="Pathogen Informatics"/>
        </authorList>
    </citation>
    <scope>NUCLEOTIDE SEQUENCE [LARGE SCALE GENOMIC DNA]</scope>
    <source>
        <strain evidence="3 4">NCTC11923</strain>
    </source>
</reference>
<keyword evidence="1" id="KW-0227">DNA damage</keyword>
<dbReference type="RefSeq" id="WP_034515642.1">
    <property type="nucleotide sequence ID" value="NZ_CBCRWE010000049.1"/>
</dbReference>
<proteinExistence type="predicted"/>
<dbReference type="Proteomes" id="UP000276899">
    <property type="component" value="Chromosome"/>
</dbReference>
<evidence type="ECO:0000256" key="1">
    <source>
        <dbReference type="ARBA" id="ARBA00023236"/>
    </source>
</evidence>
<dbReference type="InterPro" id="IPR014555">
    <property type="entry name" value="RecF-like"/>
</dbReference>
<keyword evidence="4" id="KW-1185">Reference proteome</keyword>
<sequence length="395" mass="41749">MTTTPGARVRRLRLANYRSVGSCDLALGDLAVLVGPNGAGKSNILDALVFLKDALTTNLREATDMRGADQIALRLSEKLDAPRVTIGVDIDGLPDGRACEYSISFTITPTIGPVLKVRSETCVVRDAGGMIRAHFDSSAGAVEVEGTTVPVPAIEDASLILGALAGYEAFAAVRRALISTVLSSPYPDSIRRVDRHKVSGELQIDARNLAAVLHRVEESMPDRKELIDEYVRLIVPGVRQVSPREVSGFYALDFEQEARGSDGTFSLLAGVMSDGTLRALGILTALFAPSGDGTFGPVIVEEPETALHPAAAGVLFDAIREASTMRQVLVTTHSGDLLDAGDLGPSEIFAVRADTSGTRIGSLDAGGRLALEESLFSAGELLRSDQLQPAPDTQS</sequence>
<dbReference type="AlphaFoldDB" id="A0A3S4UQ13"/>
<evidence type="ECO:0000313" key="3">
    <source>
        <dbReference type="EMBL" id="VEG75629.1"/>
    </source>
</evidence>
<dbReference type="GO" id="GO:0000731">
    <property type="term" value="P:DNA synthesis involved in DNA repair"/>
    <property type="evidence" value="ECO:0007669"/>
    <property type="project" value="TreeGrafter"/>
</dbReference>
<dbReference type="GO" id="GO:0005524">
    <property type="term" value="F:ATP binding"/>
    <property type="evidence" value="ECO:0007669"/>
    <property type="project" value="InterPro"/>
</dbReference>
<dbReference type="GO" id="GO:0016887">
    <property type="term" value="F:ATP hydrolysis activity"/>
    <property type="evidence" value="ECO:0007669"/>
    <property type="project" value="InterPro"/>
</dbReference>
<feature type="domain" description="ATPase AAA-type core" evidence="2">
    <location>
        <begin position="30"/>
        <end position="61"/>
    </location>
</feature>
<dbReference type="EMBL" id="LR134363">
    <property type="protein sequence ID" value="VEG75629.1"/>
    <property type="molecule type" value="Genomic_DNA"/>
</dbReference>